<evidence type="ECO:0000313" key="1">
    <source>
        <dbReference type="EMBL" id="CAD7248412.1"/>
    </source>
</evidence>
<evidence type="ECO:0000313" key="2">
    <source>
        <dbReference type="Proteomes" id="UP000677054"/>
    </source>
</evidence>
<sequence length="216" mass="24147">MAWSSFIGTFGGLLGLYTGMSFISVLELLEWILDMFLYGWRKPRQDKMGPKRRAILDFSLLGITIEHLEAEGLREKGLTIFPHLMQLIPAIFEGLETLAQKHAGSPLKCQLHKLIKSILYSRRIGFRKLLKLNEIRTMLVDEGIEGKSIAPRCGEVAYIHIVISGCLHLTPEEQGIFGGLCLLALSLLNRSSNLEAKDDGPYETKCQPGIPINNIV</sequence>
<dbReference type="EMBL" id="CAJPEV010001832">
    <property type="protein sequence ID" value="CAG0894528.1"/>
    <property type="molecule type" value="Genomic_DNA"/>
</dbReference>
<keyword evidence="2" id="KW-1185">Reference proteome</keyword>
<dbReference type="OrthoDB" id="6381124at2759"/>
<organism evidence="1">
    <name type="scientific">Darwinula stevensoni</name>
    <dbReference type="NCBI Taxonomy" id="69355"/>
    <lineage>
        <taxon>Eukaryota</taxon>
        <taxon>Metazoa</taxon>
        <taxon>Ecdysozoa</taxon>
        <taxon>Arthropoda</taxon>
        <taxon>Crustacea</taxon>
        <taxon>Oligostraca</taxon>
        <taxon>Ostracoda</taxon>
        <taxon>Podocopa</taxon>
        <taxon>Podocopida</taxon>
        <taxon>Darwinulocopina</taxon>
        <taxon>Darwinuloidea</taxon>
        <taxon>Darwinulidae</taxon>
        <taxon>Darwinula</taxon>
    </lineage>
</organism>
<dbReference type="Proteomes" id="UP000677054">
    <property type="component" value="Unassembled WGS sequence"/>
</dbReference>
<dbReference type="EMBL" id="LR901349">
    <property type="protein sequence ID" value="CAD7248412.1"/>
    <property type="molecule type" value="Genomic_DNA"/>
</dbReference>
<proteinExistence type="predicted"/>
<dbReference type="AlphaFoldDB" id="A0A7R8XLQ2"/>
<reference evidence="1" key="1">
    <citation type="submission" date="2020-11" db="EMBL/GenBank/DDBJ databases">
        <authorList>
            <person name="Tran Van P."/>
        </authorList>
    </citation>
    <scope>NUCLEOTIDE SEQUENCE</scope>
</reference>
<name>A0A7R8XLQ2_9CRUS</name>
<protein>
    <submittedName>
        <fullName evidence="1">Uncharacterized protein</fullName>
    </submittedName>
</protein>
<accession>A0A7R8XLQ2</accession>
<dbReference type="Gene3D" id="1.10.287.770">
    <property type="entry name" value="YojJ-like"/>
    <property type="match status" value="1"/>
</dbReference>
<gene>
    <name evidence="1" type="ORF">DSTB1V02_LOCUS8225</name>
</gene>